<protein>
    <submittedName>
        <fullName evidence="2">HD-GYP domain-containing protein</fullName>
    </submittedName>
</protein>
<evidence type="ECO:0000313" key="2">
    <source>
        <dbReference type="EMBL" id="RTR35082.1"/>
    </source>
</evidence>
<reference evidence="2 3" key="1">
    <citation type="submission" date="2018-12" db="EMBL/GenBank/DDBJ databases">
        <authorList>
            <person name="Yu L."/>
        </authorList>
    </citation>
    <scope>NUCLEOTIDE SEQUENCE [LARGE SCALE GENOMIC DNA]</scope>
    <source>
        <strain evidence="2 3">HAW-EB5</strain>
    </source>
</reference>
<name>A0A3S0IIV0_9GAMM</name>
<accession>A0A3S0IIV0</accession>
<dbReference type="SMART" id="SM00471">
    <property type="entry name" value="HDc"/>
    <property type="match status" value="1"/>
</dbReference>
<dbReference type="Gene3D" id="1.10.3210.10">
    <property type="entry name" value="Hypothetical protein af1432"/>
    <property type="match status" value="1"/>
</dbReference>
<dbReference type="InterPro" id="IPR021812">
    <property type="entry name" value="DUF3391"/>
</dbReference>
<dbReference type="InterPro" id="IPR037522">
    <property type="entry name" value="HD_GYP_dom"/>
</dbReference>
<dbReference type="PANTHER" id="PTHR43155:SF2">
    <property type="entry name" value="CYCLIC DI-GMP PHOSPHODIESTERASE PA4108"/>
    <property type="match status" value="1"/>
</dbReference>
<keyword evidence="3" id="KW-1185">Reference proteome</keyword>
<dbReference type="OrthoDB" id="9764808at2"/>
<dbReference type="GO" id="GO:0008081">
    <property type="term" value="F:phosphoric diester hydrolase activity"/>
    <property type="evidence" value="ECO:0007669"/>
    <property type="project" value="UniProtKB-ARBA"/>
</dbReference>
<gene>
    <name evidence="2" type="ORF">EKG39_00565</name>
</gene>
<comment type="caution">
    <text evidence="2">The sequence shown here is derived from an EMBL/GenBank/DDBJ whole genome shotgun (WGS) entry which is preliminary data.</text>
</comment>
<evidence type="ECO:0000259" key="1">
    <source>
        <dbReference type="PROSITE" id="PS51832"/>
    </source>
</evidence>
<dbReference type="RefSeq" id="WP_126504681.1">
    <property type="nucleotide sequence ID" value="NZ_RXNV01000001.1"/>
</dbReference>
<organism evidence="2 3">
    <name type="scientific">Shewanella atlantica</name>
    <dbReference type="NCBI Taxonomy" id="271099"/>
    <lineage>
        <taxon>Bacteria</taxon>
        <taxon>Pseudomonadati</taxon>
        <taxon>Pseudomonadota</taxon>
        <taxon>Gammaproteobacteria</taxon>
        <taxon>Alteromonadales</taxon>
        <taxon>Shewanellaceae</taxon>
        <taxon>Shewanella</taxon>
    </lineage>
</organism>
<dbReference type="Pfam" id="PF13487">
    <property type="entry name" value="HD_5"/>
    <property type="match status" value="1"/>
</dbReference>
<proteinExistence type="predicted"/>
<dbReference type="CDD" id="cd00077">
    <property type="entry name" value="HDc"/>
    <property type="match status" value="1"/>
</dbReference>
<dbReference type="SUPFAM" id="SSF109604">
    <property type="entry name" value="HD-domain/PDEase-like"/>
    <property type="match status" value="1"/>
</dbReference>
<feature type="domain" description="HD-GYP" evidence="1">
    <location>
        <begin position="133"/>
        <end position="330"/>
    </location>
</feature>
<dbReference type="Proteomes" id="UP000282060">
    <property type="component" value="Unassembled WGS sequence"/>
</dbReference>
<dbReference type="Pfam" id="PF11871">
    <property type="entry name" value="DUF3391"/>
    <property type="match status" value="1"/>
</dbReference>
<dbReference type="PANTHER" id="PTHR43155">
    <property type="entry name" value="CYCLIC DI-GMP PHOSPHODIESTERASE PA4108-RELATED"/>
    <property type="match status" value="1"/>
</dbReference>
<sequence length="401" mass="45519">MIVERDISKVRVGMYVLEITWPKEKFHLVKAHWLESEGIIDGLKRKGIEKVLIDTSKTKVMAKIDKPSTAPSQRQVLRHKSSWSDQRFQQEVIKAKRVFDRSKDIQKQLFHDAQNGCPLDLGPVSDITDESIDLIFDNPDALACVINIRHKDEYLLEHSVAVSVLITIFGFYLKIEKETVRKLAVGGFLHDVGKIMIPDNILNKPGKLTDDEFEVMKSHAQHSIDTIERTPEISELSLEVARLHHEKLNGGGYPNGVSAIDISIYGRMISICDIFDALTSNRCYKQGYPQVKAFNILRALAKNNELDDELVDHFIKCMGVYPVGALVELDSNRLAIVESHNLEDPIRPRVKPFYCLHPNHFEVDKDIDLASTTEELIVKCVTADDYDLDMDQIIAYLAKEG</sequence>
<dbReference type="PROSITE" id="PS51832">
    <property type="entry name" value="HD_GYP"/>
    <property type="match status" value="1"/>
</dbReference>
<dbReference type="AlphaFoldDB" id="A0A3S0IIV0"/>
<dbReference type="InterPro" id="IPR003607">
    <property type="entry name" value="HD/PDEase_dom"/>
</dbReference>
<evidence type="ECO:0000313" key="3">
    <source>
        <dbReference type="Proteomes" id="UP000282060"/>
    </source>
</evidence>
<dbReference type="EMBL" id="RXNV01000001">
    <property type="protein sequence ID" value="RTR35082.1"/>
    <property type="molecule type" value="Genomic_DNA"/>
</dbReference>